<dbReference type="AlphaFoldDB" id="A0A8H9C3B6"/>
<gene>
    <name evidence="1" type="ORF">mvi_01690</name>
</gene>
<dbReference type="EMBL" id="AP024145">
    <property type="protein sequence ID" value="BCM81708.1"/>
    <property type="molecule type" value="Genomic_DNA"/>
</dbReference>
<protein>
    <submittedName>
        <fullName evidence="1">Uncharacterized protein</fullName>
    </submittedName>
</protein>
<sequence>MNAHTPTAPPCLRPGDGIAALLQELIDACPPSPEPERTLSDVALSSSRVGKKALHVQRLIDRAAAGEHLAHEIWCAQGQLDDERSLLGGYIEIAALGGLNGRPYTLAPAWGSPHIAVYRTTDDTLAFRYPRGLGWYAVMALLDAFEAGFAEGRRAASEGT</sequence>
<evidence type="ECO:0000313" key="1">
    <source>
        <dbReference type="EMBL" id="BCM81708.1"/>
    </source>
</evidence>
<dbReference type="Proteomes" id="UP000663508">
    <property type="component" value="Chromosome"/>
</dbReference>
<organism evidence="1 2">
    <name type="scientific">Methylobacterium indicum</name>
    <dbReference type="NCBI Taxonomy" id="1775910"/>
    <lineage>
        <taxon>Bacteria</taxon>
        <taxon>Pseudomonadati</taxon>
        <taxon>Pseudomonadota</taxon>
        <taxon>Alphaproteobacteria</taxon>
        <taxon>Hyphomicrobiales</taxon>
        <taxon>Methylobacteriaceae</taxon>
        <taxon>Methylobacterium</taxon>
    </lineage>
</organism>
<name>A0A8H9C3B6_9HYPH</name>
<proteinExistence type="predicted"/>
<accession>A0A8H9C3B6</accession>
<dbReference type="KEGG" id="mind:mvi_01690"/>
<evidence type="ECO:0000313" key="2">
    <source>
        <dbReference type="Proteomes" id="UP000663508"/>
    </source>
</evidence>
<reference evidence="1" key="1">
    <citation type="submission" date="2020-11" db="EMBL/GenBank/DDBJ databases">
        <title>Complete genome sequence of a novel pathogenic Methylobacterium strain isolated from rice in Vietnam.</title>
        <authorList>
            <person name="Lai K."/>
            <person name="Okazaki S."/>
            <person name="Higashi K."/>
            <person name="Mori H."/>
            <person name="Toyoda A."/>
            <person name="Kurokawa K."/>
        </authorList>
    </citation>
    <scope>NUCLEOTIDE SEQUENCE</scope>
    <source>
        <strain evidence="1">VL1</strain>
    </source>
</reference>
<dbReference type="RefSeq" id="WP_207180911.1">
    <property type="nucleotide sequence ID" value="NZ_AP024145.1"/>
</dbReference>